<comment type="caution">
    <text evidence="2">The sequence shown here is derived from an EMBL/GenBank/DDBJ whole genome shotgun (WGS) entry which is preliminary data.</text>
</comment>
<feature type="chain" id="PRO_5047202071" description="Tetratricopeptide repeat protein" evidence="1">
    <location>
        <begin position="22"/>
        <end position="223"/>
    </location>
</feature>
<gene>
    <name evidence="2" type="ORF">GCM10023338_02600</name>
</gene>
<feature type="signal peptide" evidence="1">
    <location>
        <begin position="1"/>
        <end position="21"/>
    </location>
</feature>
<sequence length="223" mass="25443">MRLSWKRLLITSTFLFTLTNAEPYATLNIDKLLVKNEQGATIDLLYLQDRIEELSKNAGTYPTQFDSEEDQRQATKEIQILLEVAKTMTEASTEPSTLYLSMQIARIGHNLDIKGAAEQTINYADQFIKQTPDDSTGYFFMGAFLAESGKIKEAKPYLDQALSLGNEAARWSIAMSYLFENRAEDALREFKIYQKNFPKDPRTKQMIELINSEDFKIEGAVPQ</sequence>
<reference evidence="3" key="1">
    <citation type="journal article" date="2019" name="Int. J. Syst. Evol. Microbiol.">
        <title>The Global Catalogue of Microorganisms (GCM) 10K type strain sequencing project: providing services to taxonomists for standard genome sequencing and annotation.</title>
        <authorList>
            <consortium name="The Broad Institute Genomics Platform"/>
            <consortium name="The Broad Institute Genome Sequencing Center for Infectious Disease"/>
            <person name="Wu L."/>
            <person name="Ma J."/>
        </authorList>
    </citation>
    <scope>NUCLEOTIDE SEQUENCE [LARGE SCALE GENOMIC DNA]</scope>
    <source>
        <strain evidence="3">JCM 18424</strain>
    </source>
</reference>
<dbReference type="InterPro" id="IPR011990">
    <property type="entry name" value="TPR-like_helical_dom_sf"/>
</dbReference>
<evidence type="ECO:0000313" key="3">
    <source>
        <dbReference type="Proteomes" id="UP001500631"/>
    </source>
</evidence>
<proteinExistence type="predicted"/>
<keyword evidence="1" id="KW-0732">Signal</keyword>
<dbReference type="SUPFAM" id="SSF48452">
    <property type="entry name" value="TPR-like"/>
    <property type="match status" value="1"/>
</dbReference>
<organism evidence="2 3">
    <name type="scientific">Wohlfahrtiimonas larvae</name>
    <dbReference type="NCBI Taxonomy" id="1157986"/>
    <lineage>
        <taxon>Bacteria</taxon>
        <taxon>Pseudomonadati</taxon>
        <taxon>Pseudomonadota</taxon>
        <taxon>Gammaproteobacteria</taxon>
        <taxon>Cardiobacteriales</taxon>
        <taxon>Ignatzschineriaceae</taxon>
        <taxon>Wohlfahrtiimonas</taxon>
    </lineage>
</organism>
<protein>
    <recommendedName>
        <fullName evidence="4">Tetratricopeptide repeat protein</fullName>
    </recommendedName>
</protein>
<dbReference type="Gene3D" id="1.25.40.10">
    <property type="entry name" value="Tetratricopeptide repeat domain"/>
    <property type="match status" value="1"/>
</dbReference>
<evidence type="ECO:0000313" key="2">
    <source>
        <dbReference type="EMBL" id="GAA5094404.1"/>
    </source>
</evidence>
<keyword evidence="3" id="KW-1185">Reference proteome</keyword>
<name>A0ABP9MC59_9GAMM</name>
<dbReference type="EMBL" id="BAABKE010000001">
    <property type="protein sequence ID" value="GAA5094404.1"/>
    <property type="molecule type" value="Genomic_DNA"/>
</dbReference>
<accession>A0ABP9MC59</accession>
<evidence type="ECO:0008006" key="4">
    <source>
        <dbReference type="Google" id="ProtNLM"/>
    </source>
</evidence>
<dbReference type="RefSeq" id="WP_077926710.1">
    <property type="nucleotide sequence ID" value="NZ_BAABKE010000001.1"/>
</dbReference>
<dbReference type="Proteomes" id="UP001500631">
    <property type="component" value="Unassembled WGS sequence"/>
</dbReference>
<evidence type="ECO:0000256" key="1">
    <source>
        <dbReference type="SAM" id="SignalP"/>
    </source>
</evidence>